<comment type="caution">
    <text evidence="1">The sequence shown here is derived from an EMBL/GenBank/DDBJ whole genome shotgun (WGS) entry which is preliminary data.</text>
</comment>
<gene>
    <name evidence="1" type="ORF">FcAc13_08620</name>
</gene>
<evidence type="ECO:0008006" key="3">
    <source>
        <dbReference type="Google" id="ProtNLM"/>
    </source>
</evidence>
<name>A0ABR7QZ52_9GAMM</name>
<dbReference type="EMBL" id="JABURY010000018">
    <property type="protein sequence ID" value="MBC9131370.1"/>
    <property type="molecule type" value="Genomic_DNA"/>
</dbReference>
<sequence length="229" mass="27248">MMIKQIRTNKYKTMENAKKIIFILMLLTISCNSRSNDIKTQKIHLEQVNSEYIQVKDILYKDKQGNYYLQYKYPGYPRGTIAYGYQNRVYDLHFPELKIKLLNDVLNESSFHRIDSTEYFSDNKNIYAIADFATDINISILPLQFSNYKVVGQYIKDNQTVFWNARQLLDVEAKYFNVIPANANHPELGYDEKYLYIRNERLSYSEFNSLDIESTIKIKLKQQYFPEEN</sequence>
<evidence type="ECO:0000313" key="1">
    <source>
        <dbReference type="EMBL" id="MBC9131370.1"/>
    </source>
</evidence>
<reference evidence="1 2" key="1">
    <citation type="submission" date="2020-06" db="EMBL/GenBank/DDBJ databases">
        <title>Frischella cerana isolated from Apis cerana gut homogenate.</title>
        <authorList>
            <person name="Wolter L.A."/>
            <person name="Suenami S."/>
            <person name="Miyazaki R."/>
        </authorList>
    </citation>
    <scope>NUCLEOTIDE SEQUENCE [LARGE SCALE GENOMIC DNA]</scope>
    <source>
        <strain evidence="1 2">Ac13</strain>
    </source>
</reference>
<dbReference type="RefSeq" id="WP_187755818.1">
    <property type="nucleotide sequence ID" value="NZ_JABURY010000018.1"/>
</dbReference>
<protein>
    <recommendedName>
        <fullName evidence="3">Lipoprotein</fullName>
    </recommendedName>
</protein>
<keyword evidence="2" id="KW-1185">Reference proteome</keyword>
<proteinExistence type="predicted"/>
<dbReference type="PROSITE" id="PS51257">
    <property type="entry name" value="PROKAR_LIPOPROTEIN"/>
    <property type="match status" value="1"/>
</dbReference>
<accession>A0ABR7QZ52</accession>
<evidence type="ECO:0000313" key="2">
    <source>
        <dbReference type="Proteomes" id="UP000651208"/>
    </source>
</evidence>
<organism evidence="1 2">
    <name type="scientific">Frischella japonica</name>
    <dbReference type="NCBI Taxonomy" id="2741544"/>
    <lineage>
        <taxon>Bacteria</taxon>
        <taxon>Pseudomonadati</taxon>
        <taxon>Pseudomonadota</taxon>
        <taxon>Gammaproteobacteria</taxon>
        <taxon>Orbales</taxon>
        <taxon>Orbaceae</taxon>
        <taxon>Frischella</taxon>
    </lineage>
</organism>
<dbReference type="Proteomes" id="UP000651208">
    <property type="component" value="Unassembled WGS sequence"/>
</dbReference>